<sequence>MSFLKNVIQNKCPNCGKGKVFKTNGNPFLFQMPEMHPECSECGHKFVKEPGYFFGAMYVSYGLAVAEMVATFFISRLFVTSLVHSLLFIVAAAFLLCTINFRYSRLLWIYMFDSKAKAKAN</sequence>
<gene>
    <name evidence="2" type="ORF">FJA49_12875</name>
</gene>
<dbReference type="OrthoDB" id="9790326at2"/>
<keyword evidence="3" id="KW-1185">Reference proteome</keyword>
<name>A0A501Q481_9FLAO</name>
<accession>A0A501Q481</accession>
<keyword evidence="1" id="KW-0812">Transmembrane</keyword>
<organism evidence="2 3">
    <name type="scientific">Flavobacterium microcysteis</name>
    <dbReference type="NCBI Taxonomy" id="2596891"/>
    <lineage>
        <taxon>Bacteria</taxon>
        <taxon>Pseudomonadati</taxon>
        <taxon>Bacteroidota</taxon>
        <taxon>Flavobacteriia</taxon>
        <taxon>Flavobacteriales</taxon>
        <taxon>Flavobacteriaceae</taxon>
        <taxon>Flavobacterium</taxon>
    </lineage>
</organism>
<keyword evidence="1" id="KW-0472">Membrane</keyword>
<proteinExistence type="predicted"/>
<dbReference type="Proteomes" id="UP000319175">
    <property type="component" value="Unassembled WGS sequence"/>
</dbReference>
<protein>
    <submittedName>
        <fullName evidence="2">DUF983 domain-containing protein</fullName>
    </submittedName>
</protein>
<feature type="transmembrane region" description="Helical" evidence="1">
    <location>
        <begin position="81"/>
        <end position="101"/>
    </location>
</feature>
<dbReference type="InterPro" id="IPR009325">
    <property type="entry name" value="DUF983"/>
</dbReference>
<dbReference type="AlphaFoldDB" id="A0A501Q481"/>
<evidence type="ECO:0000256" key="1">
    <source>
        <dbReference type="SAM" id="Phobius"/>
    </source>
</evidence>
<evidence type="ECO:0000313" key="3">
    <source>
        <dbReference type="Proteomes" id="UP000319175"/>
    </source>
</evidence>
<reference evidence="2 3" key="1">
    <citation type="submission" date="2019-06" db="EMBL/GenBank/DDBJ databases">
        <title>Flavobacterium sp. MaA-Y11 from geoumgang.</title>
        <authorList>
            <person name="Jeong S."/>
        </authorList>
    </citation>
    <scope>NUCLEOTIDE SEQUENCE [LARGE SCALE GENOMIC DNA]</scope>
    <source>
        <strain evidence="2 3">MaA-Y11</strain>
    </source>
</reference>
<keyword evidence="1" id="KW-1133">Transmembrane helix</keyword>
<comment type="caution">
    <text evidence="2">The sequence shown here is derived from an EMBL/GenBank/DDBJ whole genome shotgun (WGS) entry which is preliminary data.</text>
</comment>
<evidence type="ECO:0000313" key="2">
    <source>
        <dbReference type="EMBL" id="TPD67168.1"/>
    </source>
</evidence>
<dbReference type="EMBL" id="VFJE01000055">
    <property type="protein sequence ID" value="TPD67168.1"/>
    <property type="molecule type" value="Genomic_DNA"/>
</dbReference>
<dbReference type="Pfam" id="PF06170">
    <property type="entry name" value="DUF983"/>
    <property type="match status" value="1"/>
</dbReference>
<feature type="transmembrane region" description="Helical" evidence="1">
    <location>
        <begin position="52"/>
        <end position="75"/>
    </location>
</feature>
<dbReference type="RefSeq" id="WP_140001328.1">
    <property type="nucleotide sequence ID" value="NZ_VFJE01000055.1"/>
</dbReference>